<reference evidence="1" key="2">
    <citation type="journal article" date="2015" name="Fish Shellfish Immunol.">
        <title>Early steps in the European eel (Anguilla anguilla)-Vibrio vulnificus interaction in the gills: Role of the RtxA13 toxin.</title>
        <authorList>
            <person name="Callol A."/>
            <person name="Pajuelo D."/>
            <person name="Ebbesson L."/>
            <person name="Teles M."/>
            <person name="MacKenzie S."/>
            <person name="Amaro C."/>
        </authorList>
    </citation>
    <scope>NUCLEOTIDE SEQUENCE</scope>
</reference>
<reference evidence="1" key="1">
    <citation type="submission" date="2014-11" db="EMBL/GenBank/DDBJ databases">
        <authorList>
            <person name="Amaro Gonzalez C."/>
        </authorList>
    </citation>
    <scope>NUCLEOTIDE SEQUENCE</scope>
</reference>
<name>A0A0E9SPW7_ANGAN</name>
<accession>A0A0E9SPW7</accession>
<sequence length="13" mass="1511">MIFESAKSTIDRL</sequence>
<evidence type="ECO:0000313" key="1">
    <source>
        <dbReference type="EMBL" id="JAH43277.1"/>
    </source>
</evidence>
<organism evidence="1">
    <name type="scientific">Anguilla anguilla</name>
    <name type="common">European freshwater eel</name>
    <name type="synonym">Muraena anguilla</name>
    <dbReference type="NCBI Taxonomy" id="7936"/>
    <lineage>
        <taxon>Eukaryota</taxon>
        <taxon>Metazoa</taxon>
        <taxon>Chordata</taxon>
        <taxon>Craniata</taxon>
        <taxon>Vertebrata</taxon>
        <taxon>Euteleostomi</taxon>
        <taxon>Actinopterygii</taxon>
        <taxon>Neopterygii</taxon>
        <taxon>Teleostei</taxon>
        <taxon>Anguilliformes</taxon>
        <taxon>Anguillidae</taxon>
        <taxon>Anguilla</taxon>
    </lineage>
</organism>
<protein>
    <submittedName>
        <fullName evidence="1">Uncharacterized protein</fullName>
    </submittedName>
</protein>
<proteinExistence type="predicted"/>
<dbReference type="EMBL" id="GBXM01065300">
    <property type="protein sequence ID" value="JAH43277.1"/>
    <property type="molecule type" value="Transcribed_RNA"/>
</dbReference>